<dbReference type="PANTHER" id="PTHR23084:SF263">
    <property type="entry name" value="MORN REPEAT-CONTAINING PROTEIN 1"/>
    <property type="match status" value="1"/>
</dbReference>
<name>A0A2U7UBC1_9VIRU</name>
<dbReference type="Pfam" id="PF12937">
    <property type="entry name" value="F-box-like"/>
    <property type="match status" value="1"/>
</dbReference>
<proteinExistence type="predicted"/>
<dbReference type="Gene3D" id="2.20.110.10">
    <property type="entry name" value="Histone H3 K4-specific methyltransferase SET7/9 N-terminal domain"/>
    <property type="match status" value="2"/>
</dbReference>
<dbReference type="KEGG" id="vg:36842086"/>
<protein>
    <submittedName>
        <fullName evidence="4">Morn repeat domain containing protein</fullName>
    </submittedName>
</protein>
<evidence type="ECO:0000259" key="3">
    <source>
        <dbReference type="PROSITE" id="PS50181"/>
    </source>
</evidence>
<dbReference type="RefSeq" id="YP_009481668.1">
    <property type="nucleotide sequence ID" value="NC_037666.1"/>
</dbReference>
<sequence length="289" mass="33272">MQEQRRRARPRKRTRDKRRRRDAVGSSCGASSRMDVPVQPTHEYERTGLLRLPDELLLMIMAHGSVGVVGRLACTCRLLAGLARDDNLWKGLCVQKDDPDMEHFVPHPHWNWRWLYRAHIFHSCVTPALALGSSWYDRHEAGTYAGEWANGLPHGYGRITECTDWGLFTRQGYWRNGRLHGHSIVHRDYQEICRGEFRRDKMHGAVRFTDEWGVVYEGEARRGKMHGMGTARYVDGGHYHGQFRRDMRHGQGTLTWPDGRTETGRWEQDAIVAETVVHGHVGAVATPQD</sequence>
<dbReference type="Proteomes" id="UP000249287">
    <property type="component" value="Segment"/>
</dbReference>
<dbReference type="Gene3D" id="1.20.1280.50">
    <property type="match status" value="1"/>
</dbReference>
<evidence type="ECO:0000256" key="1">
    <source>
        <dbReference type="ARBA" id="ARBA00022737"/>
    </source>
</evidence>
<dbReference type="EMBL" id="MG011690">
    <property type="protein sequence ID" value="AVK75665.1"/>
    <property type="molecule type" value="Genomic_DNA"/>
</dbReference>
<feature type="domain" description="F-box" evidence="3">
    <location>
        <begin position="46"/>
        <end position="92"/>
    </location>
</feature>
<dbReference type="SUPFAM" id="SSF81383">
    <property type="entry name" value="F-box domain"/>
    <property type="match status" value="1"/>
</dbReference>
<gene>
    <name evidence="4" type="ORF">pneo_cds_58</name>
</gene>
<dbReference type="SUPFAM" id="SSF82185">
    <property type="entry name" value="Histone H3 K4-specific methyltransferase SET7/9 N-terminal domain"/>
    <property type="match status" value="1"/>
</dbReference>
<dbReference type="PANTHER" id="PTHR23084">
    <property type="entry name" value="PHOSPHATIDYLINOSITOL-4-PHOSPHATE 5-KINASE RELATED"/>
    <property type="match status" value="1"/>
</dbReference>
<dbReference type="SMART" id="SM00698">
    <property type="entry name" value="MORN"/>
    <property type="match status" value="3"/>
</dbReference>
<feature type="region of interest" description="Disordered" evidence="2">
    <location>
        <begin position="1"/>
        <end position="36"/>
    </location>
</feature>
<feature type="compositionally biased region" description="Basic residues" evidence="2">
    <location>
        <begin position="1"/>
        <end position="21"/>
    </location>
</feature>
<evidence type="ECO:0000256" key="2">
    <source>
        <dbReference type="SAM" id="MobiDB-lite"/>
    </source>
</evidence>
<reference evidence="4" key="1">
    <citation type="journal article" date="2018" name="Nat. Commun.">
        <title>Diversity and evolution of the emerging Pandoraviridae family.</title>
        <authorList>
            <person name="Legendre M."/>
            <person name="Fabre E."/>
            <person name="Poirot O."/>
            <person name="Jeudy S."/>
            <person name="Lartigue A."/>
            <person name="Alempic J.M."/>
            <person name="Beucher L."/>
            <person name="Philippe N."/>
            <person name="Bertaux L."/>
            <person name="Christo-Foroux E."/>
            <person name="Labadie K."/>
            <person name="Coute Y."/>
            <person name="Abergel C."/>
            <person name="Claverie J.M."/>
        </authorList>
    </citation>
    <scope>NUCLEOTIDE SEQUENCE [LARGE SCALE GENOMIC DNA]</scope>
    <source>
        <strain evidence="4">Neocaledonia</strain>
    </source>
</reference>
<dbReference type="PROSITE" id="PS50181">
    <property type="entry name" value="FBOX"/>
    <property type="match status" value="1"/>
</dbReference>
<dbReference type="GeneID" id="36842086"/>
<keyword evidence="1" id="KW-0677">Repeat</keyword>
<evidence type="ECO:0000313" key="4">
    <source>
        <dbReference type="EMBL" id="AVK75665.1"/>
    </source>
</evidence>
<dbReference type="InterPro" id="IPR003409">
    <property type="entry name" value="MORN"/>
</dbReference>
<organism evidence="4">
    <name type="scientific">Pandoravirus neocaledonia</name>
    <dbReference type="NCBI Taxonomy" id="2107708"/>
    <lineage>
        <taxon>Viruses</taxon>
        <taxon>Pandoravirus</taxon>
    </lineage>
</organism>
<dbReference type="InterPro" id="IPR036047">
    <property type="entry name" value="F-box-like_dom_sf"/>
</dbReference>
<accession>A0A2U7UBC1</accession>
<dbReference type="Pfam" id="PF02493">
    <property type="entry name" value="MORN"/>
    <property type="match status" value="5"/>
</dbReference>
<dbReference type="InterPro" id="IPR001810">
    <property type="entry name" value="F-box_dom"/>
</dbReference>